<proteinExistence type="predicted"/>
<protein>
    <submittedName>
        <fullName evidence="2">Uncharacterized protein</fullName>
    </submittedName>
</protein>
<reference evidence="2" key="1">
    <citation type="submission" date="2021-07" db="EMBL/GenBank/DDBJ databases">
        <authorList>
            <person name="Durling M."/>
        </authorList>
    </citation>
    <scope>NUCLEOTIDE SEQUENCE</scope>
</reference>
<sequence>MAPLCLVDLDLTRKINNTSINTLRFELIMIDKPVPCHAGELRGSPQCTSPQAINAEDLLPAQQRQKKPQEKVGQEEER</sequence>
<evidence type="ECO:0000313" key="2">
    <source>
        <dbReference type="EMBL" id="CAG8984054.1"/>
    </source>
</evidence>
<keyword evidence="3" id="KW-1185">Reference proteome</keyword>
<comment type="caution">
    <text evidence="2">The sequence shown here is derived from an EMBL/GenBank/DDBJ whole genome shotgun (WGS) entry which is preliminary data.</text>
</comment>
<evidence type="ECO:0000313" key="3">
    <source>
        <dbReference type="Proteomes" id="UP000701801"/>
    </source>
</evidence>
<feature type="compositionally biased region" description="Basic and acidic residues" evidence="1">
    <location>
        <begin position="67"/>
        <end position="78"/>
    </location>
</feature>
<dbReference type="EMBL" id="CAJVRM010000749">
    <property type="protein sequence ID" value="CAG8984054.1"/>
    <property type="molecule type" value="Genomic_DNA"/>
</dbReference>
<gene>
    <name evidence="2" type="ORF">HYALB_00002996</name>
</gene>
<accession>A0A9N9M4L9</accession>
<name>A0A9N9M4L9_9HELO</name>
<dbReference type="AlphaFoldDB" id="A0A9N9M4L9"/>
<feature type="region of interest" description="Disordered" evidence="1">
    <location>
        <begin position="41"/>
        <end position="78"/>
    </location>
</feature>
<dbReference type="Proteomes" id="UP000701801">
    <property type="component" value="Unassembled WGS sequence"/>
</dbReference>
<evidence type="ECO:0000256" key="1">
    <source>
        <dbReference type="SAM" id="MobiDB-lite"/>
    </source>
</evidence>
<organism evidence="2 3">
    <name type="scientific">Hymenoscyphus albidus</name>
    <dbReference type="NCBI Taxonomy" id="595503"/>
    <lineage>
        <taxon>Eukaryota</taxon>
        <taxon>Fungi</taxon>
        <taxon>Dikarya</taxon>
        <taxon>Ascomycota</taxon>
        <taxon>Pezizomycotina</taxon>
        <taxon>Leotiomycetes</taxon>
        <taxon>Helotiales</taxon>
        <taxon>Helotiaceae</taxon>
        <taxon>Hymenoscyphus</taxon>
    </lineage>
</organism>